<dbReference type="InterPro" id="IPR011006">
    <property type="entry name" value="CheY-like_superfamily"/>
</dbReference>
<dbReference type="PANTHER" id="PTHR45339">
    <property type="entry name" value="HYBRID SIGNAL TRANSDUCTION HISTIDINE KINASE J"/>
    <property type="match status" value="1"/>
</dbReference>
<dbReference type="CDD" id="cd00082">
    <property type="entry name" value="HisKA"/>
    <property type="match status" value="1"/>
</dbReference>
<keyword evidence="1 3" id="KW-0597">Phosphoprotein</keyword>
<dbReference type="PROSITE" id="PS50109">
    <property type="entry name" value="HIS_KIN"/>
    <property type="match status" value="1"/>
</dbReference>
<dbReference type="InterPro" id="IPR035965">
    <property type="entry name" value="PAS-like_dom_sf"/>
</dbReference>
<dbReference type="CDD" id="cd17546">
    <property type="entry name" value="REC_hyHK_CKI1_RcsC-like"/>
    <property type="match status" value="1"/>
</dbReference>
<dbReference type="InterPro" id="IPR005467">
    <property type="entry name" value="His_kinase_dom"/>
</dbReference>
<organism evidence="8 9">
    <name type="scientific">Trichodelitschia bisporula</name>
    <dbReference type="NCBI Taxonomy" id="703511"/>
    <lineage>
        <taxon>Eukaryota</taxon>
        <taxon>Fungi</taxon>
        <taxon>Dikarya</taxon>
        <taxon>Ascomycota</taxon>
        <taxon>Pezizomycotina</taxon>
        <taxon>Dothideomycetes</taxon>
        <taxon>Dothideomycetes incertae sedis</taxon>
        <taxon>Phaeotrichales</taxon>
        <taxon>Phaeotrichaceae</taxon>
        <taxon>Trichodelitschia</taxon>
    </lineage>
</organism>
<name>A0A6G1HLX6_9PEZI</name>
<dbReference type="InterPro" id="IPR000014">
    <property type="entry name" value="PAS"/>
</dbReference>
<dbReference type="PRINTS" id="PR00344">
    <property type="entry name" value="BCTRLSENSOR"/>
</dbReference>
<dbReference type="Pfam" id="PF13426">
    <property type="entry name" value="PAS_9"/>
    <property type="match status" value="1"/>
</dbReference>
<dbReference type="InterPro" id="IPR036890">
    <property type="entry name" value="HATPase_C_sf"/>
</dbReference>
<dbReference type="NCBIfam" id="TIGR00229">
    <property type="entry name" value="sensory_box"/>
    <property type="match status" value="1"/>
</dbReference>
<keyword evidence="2" id="KW-0902">Two-component regulatory system</keyword>
<dbReference type="Proteomes" id="UP000799640">
    <property type="component" value="Unassembled WGS sequence"/>
</dbReference>
<dbReference type="CDD" id="cd16922">
    <property type="entry name" value="HATPase_EvgS-ArcB-TorS-like"/>
    <property type="match status" value="1"/>
</dbReference>
<protein>
    <submittedName>
        <fullName evidence="8">Two-component system protein A</fullName>
    </submittedName>
</protein>
<dbReference type="Gene3D" id="3.30.450.20">
    <property type="entry name" value="PAS domain"/>
    <property type="match status" value="1"/>
</dbReference>
<evidence type="ECO:0000256" key="1">
    <source>
        <dbReference type="ARBA" id="ARBA00022553"/>
    </source>
</evidence>
<evidence type="ECO:0000313" key="8">
    <source>
        <dbReference type="EMBL" id="KAF2396901.1"/>
    </source>
</evidence>
<evidence type="ECO:0000259" key="7">
    <source>
        <dbReference type="PROSITE" id="PS50113"/>
    </source>
</evidence>
<dbReference type="PROSITE" id="PS50112">
    <property type="entry name" value="PAS"/>
    <property type="match status" value="1"/>
</dbReference>
<dbReference type="CDD" id="cd00130">
    <property type="entry name" value="PAS"/>
    <property type="match status" value="1"/>
</dbReference>
<dbReference type="Gene3D" id="1.10.287.130">
    <property type="match status" value="1"/>
</dbReference>
<dbReference type="PROSITE" id="PS50110">
    <property type="entry name" value="RESPONSE_REGULATORY"/>
    <property type="match status" value="1"/>
</dbReference>
<dbReference type="InterPro" id="IPR036097">
    <property type="entry name" value="HisK_dim/P_sf"/>
</dbReference>
<dbReference type="SUPFAM" id="SSF52172">
    <property type="entry name" value="CheY-like"/>
    <property type="match status" value="1"/>
</dbReference>
<dbReference type="Pfam" id="PF00512">
    <property type="entry name" value="HisKA"/>
    <property type="match status" value="1"/>
</dbReference>
<dbReference type="InterPro" id="IPR000700">
    <property type="entry name" value="PAS-assoc_C"/>
</dbReference>
<dbReference type="SUPFAM" id="SSF55785">
    <property type="entry name" value="PYP-like sensor domain (PAS domain)"/>
    <property type="match status" value="1"/>
</dbReference>
<dbReference type="EMBL" id="ML996705">
    <property type="protein sequence ID" value="KAF2396901.1"/>
    <property type="molecule type" value="Genomic_DNA"/>
</dbReference>
<dbReference type="SMART" id="SM00091">
    <property type="entry name" value="PAS"/>
    <property type="match status" value="2"/>
</dbReference>
<dbReference type="SMART" id="SM00387">
    <property type="entry name" value="HATPase_c"/>
    <property type="match status" value="1"/>
</dbReference>
<keyword evidence="9" id="KW-1185">Reference proteome</keyword>
<accession>A0A6G1HLX6</accession>
<dbReference type="Gene3D" id="3.30.565.10">
    <property type="entry name" value="Histidine kinase-like ATPase, C-terminal domain"/>
    <property type="match status" value="1"/>
</dbReference>
<dbReference type="PROSITE" id="PS50113">
    <property type="entry name" value="PAC"/>
    <property type="match status" value="1"/>
</dbReference>
<dbReference type="InterPro" id="IPR004358">
    <property type="entry name" value="Sig_transdc_His_kin-like_C"/>
</dbReference>
<dbReference type="SUPFAM" id="SSF47384">
    <property type="entry name" value="Homodimeric domain of signal transducing histidine kinase"/>
    <property type="match status" value="1"/>
</dbReference>
<feature type="domain" description="PAC" evidence="7">
    <location>
        <begin position="205"/>
        <end position="256"/>
    </location>
</feature>
<dbReference type="PANTHER" id="PTHR45339:SF1">
    <property type="entry name" value="HYBRID SIGNAL TRANSDUCTION HISTIDINE KINASE J"/>
    <property type="match status" value="1"/>
</dbReference>
<evidence type="ECO:0000259" key="4">
    <source>
        <dbReference type="PROSITE" id="PS50109"/>
    </source>
</evidence>
<dbReference type="GO" id="GO:0000155">
    <property type="term" value="F:phosphorelay sensor kinase activity"/>
    <property type="evidence" value="ECO:0007669"/>
    <property type="project" value="InterPro"/>
</dbReference>
<dbReference type="Pfam" id="PF00072">
    <property type="entry name" value="Response_reg"/>
    <property type="match status" value="1"/>
</dbReference>
<dbReference type="OrthoDB" id="60033at2759"/>
<dbReference type="FunFam" id="3.30.450.20:FF:000136">
    <property type="entry name" value="Sensor histidine kinase/response regulator Fos-1"/>
    <property type="match status" value="1"/>
</dbReference>
<dbReference type="SMART" id="SM00388">
    <property type="entry name" value="HisKA"/>
    <property type="match status" value="1"/>
</dbReference>
<feature type="domain" description="Response regulatory" evidence="5">
    <location>
        <begin position="529"/>
        <end position="646"/>
    </location>
</feature>
<dbReference type="AlphaFoldDB" id="A0A6G1HLX6"/>
<reference evidence="8" key="1">
    <citation type="journal article" date="2020" name="Stud. Mycol.">
        <title>101 Dothideomycetes genomes: a test case for predicting lifestyles and emergence of pathogens.</title>
        <authorList>
            <person name="Haridas S."/>
            <person name="Albert R."/>
            <person name="Binder M."/>
            <person name="Bloem J."/>
            <person name="Labutti K."/>
            <person name="Salamov A."/>
            <person name="Andreopoulos B."/>
            <person name="Baker S."/>
            <person name="Barry K."/>
            <person name="Bills G."/>
            <person name="Bluhm B."/>
            <person name="Cannon C."/>
            <person name="Castanera R."/>
            <person name="Culley D."/>
            <person name="Daum C."/>
            <person name="Ezra D."/>
            <person name="Gonzalez J."/>
            <person name="Henrissat B."/>
            <person name="Kuo A."/>
            <person name="Liang C."/>
            <person name="Lipzen A."/>
            <person name="Lutzoni F."/>
            <person name="Magnuson J."/>
            <person name="Mondo S."/>
            <person name="Nolan M."/>
            <person name="Ohm R."/>
            <person name="Pangilinan J."/>
            <person name="Park H.-J."/>
            <person name="Ramirez L."/>
            <person name="Alfaro M."/>
            <person name="Sun H."/>
            <person name="Tritt A."/>
            <person name="Yoshinaga Y."/>
            <person name="Zwiers L.-H."/>
            <person name="Turgeon B."/>
            <person name="Goodwin S."/>
            <person name="Spatafora J."/>
            <person name="Crous P."/>
            <person name="Grigoriev I."/>
        </authorList>
    </citation>
    <scope>NUCLEOTIDE SEQUENCE</scope>
    <source>
        <strain evidence="8">CBS 262.69</strain>
    </source>
</reference>
<feature type="domain" description="Histidine kinase" evidence="4">
    <location>
        <begin position="271"/>
        <end position="492"/>
    </location>
</feature>
<dbReference type="FunFam" id="3.30.565.10:FF:000010">
    <property type="entry name" value="Sensor histidine kinase RcsC"/>
    <property type="match status" value="1"/>
</dbReference>
<dbReference type="Gene3D" id="3.40.50.2300">
    <property type="match status" value="1"/>
</dbReference>
<dbReference type="SUPFAM" id="SSF55874">
    <property type="entry name" value="ATPase domain of HSP90 chaperone/DNA topoisomerase II/histidine kinase"/>
    <property type="match status" value="1"/>
</dbReference>
<dbReference type="SMART" id="SM00448">
    <property type="entry name" value="REC"/>
    <property type="match status" value="1"/>
</dbReference>
<evidence type="ECO:0000259" key="6">
    <source>
        <dbReference type="PROSITE" id="PS50112"/>
    </source>
</evidence>
<evidence type="ECO:0000256" key="3">
    <source>
        <dbReference type="PROSITE-ProRule" id="PRU00169"/>
    </source>
</evidence>
<evidence type="ECO:0000256" key="2">
    <source>
        <dbReference type="ARBA" id="ARBA00023012"/>
    </source>
</evidence>
<sequence>MDQILTHSPIPSILLDGDQLVLQVSSSFANLIGRSDCEKCLGMDLVDVLEGASSDVCLPPVEVLQEAARKAVGAKTVTVIKNILTENGVYWSIRAVPIFDRGTLLFTILEFEDTTVDFRKLQALNDERITNETYRILVETVKDYAIFMLDTKGRVATWNSGAALLKGYKRDEIVGRHFSVFYGTEDRIADKPGKELVLCMRDGKVLDEGWRYRKDGSRFWASVTITAVYRSNEHIGFSKVTRDLTERKAAEARLISAYEESDRLKSEFLANMSHEIRTPMHGMLAALALLIETPLSSEQRELTSTIHESGHVLLQVINDILDYSKLAAAHFSLNSAAICVPGIIASVVRSYQMTLKQGVTLDARLDSNLPQTALGDELRYRQILQNLIGNAVKFTDEGSIHVTASLEEEGNDMYRIYTEVEDTGIGVADGDVKLLFSPFTQLDVSATKRHEGTGLGLSISKSLAELMGGEIGYRKNSKSQGSVFWFTVKMSKADATEKLGELTEKFSSMALPATPATRDQLKDVAKSKRLLLAEDNILNQKVMLKMLKNFGFENVDTAINGKEAVKLALQHKYAYDLILMDINMPVLDGVCATGEIKDAGVNVPIVAMTANALKGDQETYLAKGLDDYIPKPVDQQLLIQILLKWLTADRGEVTINGVKD</sequence>
<evidence type="ECO:0000259" key="5">
    <source>
        <dbReference type="PROSITE" id="PS50110"/>
    </source>
</evidence>
<dbReference type="InterPro" id="IPR003594">
    <property type="entry name" value="HATPase_dom"/>
</dbReference>
<dbReference type="InterPro" id="IPR003661">
    <property type="entry name" value="HisK_dim/P_dom"/>
</dbReference>
<dbReference type="InterPro" id="IPR001789">
    <property type="entry name" value="Sig_transdc_resp-reg_receiver"/>
</dbReference>
<dbReference type="Pfam" id="PF02518">
    <property type="entry name" value="HATPase_c"/>
    <property type="match status" value="1"/>
</dbReference>
<feature type="modified residue" description="4-aspartylphosphate" evidence="3">
    <location>
        <position position="581"/>
    </location>
</feature>
<proteinExistence type="predicted"/>
<gene>
    <name evidence="8" type="ORF">EJ06DRAFT_524378</name>
</gene>
<evidence type="ECO:0000313" key="9">
    <source>
        <dbReference type="Proteomes" id="UP000799640"/>
    </source>
</evidence>
<feature type="domain" description="PAS" evidence="6">
    <location>
        <begin position="130"/>
        <end position="187"/>
    </location>
</feature>